<evidence type="ECO:0000256" key="1">
    <source>
        <dbReference type="ARBA" id="ARBA00005125"/>
    </source>
</evidence>
<sequence>MKILVTGATGFVGQQFITSMYEYYEIHALVRNQGVSIAGVHVHYYDGTIGSIKNALKDIDVVLHLATCFRALHTEDDIDPLLEANIVFGTHLLEAMKQTKTSKIVNVGTTWQRFNCEYYRYANLYAATKQAFQELLGFYSDAYQWQSLNLHFNDTYGKEDHRKKIIQLLIETAINKGTLDMSLGEQRFETCYISDAVNALNIGLERVLSTRVPLNEEFSILTGNDTSLKELVVIIEDEIGLPININWGARAYREREVMKIPFSSYQCLPNWNKKVSLKEGIKLLIED</sequence>
<dbReference type="EMBL" id="FLQZ01000006">
    <property type="protein sequence ID" value="SBT11694.1"/>
    <property type="molecule type" value="Genomic_DNA"/>
</dbReference>
<reference evidence="5" key="1">
    <citation type="submission" date="2016-06" db="EMBL/GenBank/DDBJ databases">
        <authorList>
            <person name="Rodrigo-Torres L."/>
            <person name="Arahal D.R."/>
        </authorList>
    </citation>
    <scope>NUCLEOTIDE SEQUENCE [LARGE SCALE GENOMIC DNA]</scope>
    <source>
        <strain evidence="5">CECT 7224</strain>
    </source>
</reference>
<feature type="domain" description="NAD-dependent epimerase/dehydratase" evidence="3">
    <location>
        <begin position="3"/>
        <end position="206"/>
    </location>
</feature>
<evidence type="ECO:0000259" key="3">
    <source>
        <dbReference type="Pfam" id="PF01370"/>
    </source>
</evidence>
<proteinExistence type="inferred from homology"/>
<dbReference type="RefSeq" id="WP_065675407.1">
    <property type="nucleotide sequence ID" value="NZ_AP025463.1"/>
</dbReference>
<protein>
    <submittedName>
        <fullName evidence="4">CDP-abequose synthase</fullName>
        <ecNumber evidence="4">1.1.1.341</ecNumber>
    </submittedName>
</protein>
<organism evidence="4 5">
    <name type="scientific">Vibrio celticus</name>
    <dbReference type="NCBI Taxonomy" id="446372"/>
    <lineage>
        <taxon>Bacteria</taxon>
        <taxon>Pseudomonadati</taxon>
        <taxon>Pseudomonadota</taxon>
        <taxon>Gammaproteobacteria</taxon>
        <taxon>Vibrionales</taxon>
        <taxon>Vibrionaceae</taxon>
        <taxon>Vibrio</taxon>
    </lineage>
</organism>
<dbReference type="PANTHER" id="PTHR43000">
    <property type="entry name" value="DTDP-D-GLUCOSE 4,6-DEHYDRATASE-RELATED"/>
    <property type="match status" value="1"/>
</dbReference>
<dbReference type="GO" id="GO:0016491">
    <property type="term" value="F:oxidoreductase activity"/>
    <property type="evidence" value="ECO:0007669"/>
    <property type="project" value="UniProtKB-KW"/>
</dbReference>
<dbReference type="EC" id="1.1.1.341" evidence="4"/>
<dbReference type="InterPro" id="IPR001509">
    <property type="entry name" value="Epimerase_deHydtase"/>
</dbReference>
<evidence type="ECO:0000256" key="2">
    <source>
        <dbReference type="ARBA" id="ARBA00007637"/>
    </source>
</evidence>
<evidence type="ECO:0000313" key="4">
    <source>
        <dbReference type="EMBL" id="SBT11694.1"/>
    </source>
</evidence>
<dbReference type="AlphaFoldDB" id="A0A1C3J967"/>
<dbReference type="Gene3D" id="3.40.50.720">
    <property type="entry name" value="NAD(P)-binding Rossmann-like Domain"/>
    <property type="match status" value="1"/>
</dbReference>
<evidence type="ECO:0000313" key="5">
    <source>
        <dbReference type="Proteomes" id="UP000092819"/>
    </source>
</evidence>
<accession>A0A1C3J967</accession>
<name>A0A1C3J967_9VIBR</name>
<keyword evidence="4" id="KW-0560">Oxidoreductase</keyword>
<gene>
    <name evidence="4" type="primary">rfbJ</name>
    <name evidence="4" type="ORF">VCE7224_00410</name>
</gene>
<dbReference type="Pfam" id="PF01370">
    <property type="entry name" value="Epimerase"/>
    <property type="match status" value="1"/>
</dbReference>
<dbReference type="InterPro" id="IPR036291">
    <property type="entry name" value="NAD(P)-bd_dom_sf"/>
</dbReference>
<dbReference type="Proteomes" id="UP000092819">
    <property type="component" value="Unassembled WGS sequence"/>
</dbReference>
<dbReference type="SUPFAM" id="SSF51735">
    <property type="entry name" value="NAD(P)-binding Rossmann-fold domains"/>
    <property type="match status" value="1"/>
</dbReference>
<comment type="similarity">
    <text evidence="2">Belongs to the NAD(P)-dependent epimerase/dehydratase family.</text>
</comment>
<comment type="pathway">
    <text evidence="1">Bacterial outer membrane biogenesis; LPS O-antigen biosynthesis.</text>
</comment>
<keyword evidence="5" id="KW-1185">Reference proteome</keyword>